<keyword evidence="2" id="KW-0963">Cytoplasm</keyword>
<dbReference type="InterPro" id="IPR009000">
    <property type="entry name" value="Transl_B-barrel_sf"/>
</dbReference>
<dbReference type="Proteomes" id="UP000815325">
    <property type="component" value="Unassembled WGS sequence"/>
</dbReference>
<keyword evidence="7" id="KW-1185">Reference proteome</keyword>
<name>A0ABQ7G1Q0_DUNSA</name>
<feature type="domain" description="Tr-type G" evidence="5">
    <location>
        <begin position="140"/>
        <end position="376"/>
    </location>
</feature>
<dbReference type="InterPro" id="IPR004548">
    <property type="entry name" value="PrfC"/>
</dbReference>
<dbReference type="PROSITE" id="PS00301">
    <property type="entry name" value="G_TR_1"/>
    <property type="match status" value="1"/>
</dbReference>
<evidence type="ECO:0000313" key="7">
    <source>
        <dbReference type="Proteomes" id="UP000815325"/>
    </source>
</evidence>
<keyword evidence="4" id="KW-0342">GTP-binding</keyword>
<dbReference type="InterPro" id="IPR000795">
    <property type="entry name" value="T_Tr_GTP-bd_dom"/>
</dbReference>
<comment type="similarity">
    <text evidence="1">Belongs to the TRAFAC class translation factor GTPase superfamily. Classic translation factor GTPase family. PrfC subfamily.</text>
</comment>
<dbReference type="Gene3D" id="3.40.50.300">
    <property type="entry name" value="P-loop containing nucleotide triphosphate hydrolases"/>
    <property type="match status" value="3"/>
</dbReference>
<protein>
    <submittedName>
        <fullName evidence="6">P-loop containing nucleoside triphosphate hydrolase protein</fullName>
    </submittedName>
</protein>
<evidence type="ECO:0000259" key="5">
    <source>
        <dbReference type="PROSITE" id="PS51722"/>
    </source>
</evidence>
<dbReference type="InterPro" id="IPR005225">
    <property type="entry name" value="Small_GTP-bd"/>
</dbReference>
<reference evidence="6" key="1">
    <citation type="submission" date="2017-08" db="EMBL/GenBank/DDBJ databases">
        <authorList>
            <person name="Polle J.E."/>
            <person name="Barry K."/>
            <person name="Cushman J."/>
            <person name="Schmutz J."/>
            <person name="Tran D."/>
            <person name="Hathwaick L.T."/>
            <person name="Yim W.C."/>
            <person name="Jenkins J."/>
            <person name="Mckie-Krisberg Z.M."/>
            <person name="Prochnik S."/>
            <person name="Lindquist E."/>
            <person name="Dockter R.B."/>
            <person name="Adam C."/>
            <person name="Molina H."/>
            <person name="Bunkerborg J."/>
            <person name="Jin E."/>
            <person name="Buchheim M."/>
            <person name="Magnuson J."/>
        </authorList>
    </citation>
    <scope>NUCLEOTIDE SEQUENCE</scope>
    <source>
        <strain evidence="6">CCAP 19/18</strain>
    </source>
</reference>
<comment type="caution">
    <text evidence="6">The sequence shown here is derived from an EMBL/GenBank/DDBJ whole genome shotgun (WGS) entry which is preliminary data.</text>
</comment>
<dbReference type="InterPro" id="IPR053905">
    <property type="entry name" value="EF-G-like_DII"/>
</dbReference>
<dbReference type="PANTHER" id="PTHR43556">
    <property type="entry name" value="PEPTIDE CHAIN RELEASE FACTOR RF3"/>
    <property type="match status" value="1"/>
</dbReference>
<accession>A0ABQ7G1Q0</accession>
<dbReference type="PRINTS" id="PR00315">
    <property type="entry name" value="ELONGATNFCT"/>
</dbReference>
<proteinExistence type="inferred from homology"/>
<sequence length="525" mass="56796">MNKSQFYDKLIINQLFSSVMLNFVGLSPASHQKGLASPLAPPCAPSCILFPPLNRTTPNPQTRTNKLAGRQVSRLVARAQQEGIEQAQERQGAEAAAQSNEASAQEDASRAKAEAAAAAAAAAEGAKAELTAELLAREVNRRRNFAIISHPDAGKTTMTEKLLLFGGAIHQAGEVKARRASKSATSDWMDLEKQRGISISSTALTFEFKDSFINLLDTPGHQDFSEDTYRTLSAADNAVMLVSVQEGRRVHKLILWISSAWHEGRTLPLSCGLQCTFADTLDFPGLACVELVLTSWGAAAQKEYELSDPALQSIIEPDLLEQLHEDLELLEVLGDSLDVEAIHRGEITPLYFGSAMSSFGVELFLQSFIGLSAKPGPMVSRTGMTVPPTSTNFSGLVFKLQANMDARHRDKVAFVRVVSGRFEKGMKVKVARTGRVVTLAAPQRMFANERQTVLEGYSGDVIGLTNPGAFVIGDTLCTGPNVAFPGIPTFSPELFCYMRCAPSQKKAFAKGVEGEVLADCMCSRH</sequence>
<dbReference type="PANTHER" id="PTHR43556:SF2">
    <property type="entry name" value="PEPTIDE CHAIN RELEASE FACTOR RF3"/>
    <property type="match status" value="1"/>
</dbReference>
<evidence type="ECO:0000256" key="4">
    <source>
        <dbReference type="ARBA" id="ARBA00023134"/>
    </source>
</evidence>
<evidence type="ECO:0000313" key="6">
    <source>
        <dbReference type="EMBL" id="KAF5828532.1"/>
    </source>
</evidence>
<dbReference type="SUPFAM" id="SSF50447">
    <property type="entry name" value="Translation proteins"/>
    <property type="match status" value="1"/>
</dbReference>
<gene>
    <name evidence="6" type="ORF">DUNSADRAFT_17476</name>
</gene>
<dbReference type="PROSITE" id="PS51722">
    <property type="entry name" value="G_TR_2"/>
    <property type="match status" value="1"/>
</dbReference>
<organism evidence="6 7">
    <name type="scientific">Dunaliella salina</name>
    <name type="common">Green alga</name>
    <name type="synonym">Protococcus salinus</name>
    <dbReference type="NCBI Taxonomy" id="3046"/>
    <lineage>
        <taxon>Eukaryota</taxon>
        <taxon>Viridiplantae</taxon>
        <taxon>Chlorophyta</taxon>
        <taxon>core chlorophytes</taxon>
        <taxon>Chlorophyceae</taxon>
        <taxon>CS clade</taxon>
        <taxon>Chlamydomonadales</taxon>
        <taxon>Dunaliellaceae</taxon>
        <taxon>Dunaliella</taxon>
    </lineage>
</organism>
<dbReference type="InterPro" id="IPR027417">
    <property type="entry name" value="P-loop_NTPase"/>
</dbReference>
<dbReference type="InterPro" id="IPR031157">
    <property type="entry name" value="G_TR_CS"/>
</dbReference>
<dbReference type="GO" id="GO:0016787">
    <property type="term" value="F:hydrolase activity"/>
    <property type="evidence" value="ECO:0007669"/>
    <property type="project" value="UniProtKB-KW"/>
</dbReference>
<evidence type="ECO:0000256" key="3">
    <source>
        <dbReference type="ARBA" id="ARBA00022741"/>
    </source>
</evidence>
<keyword evidence="3" id="KW-0547">Nucleotide-binding</keyword>
<dbReference type="Pfam" id="PF00009">
    <property type="entry name" value="GTP_EFTU"/>
    <property type="match status" value="1"/>
</dbReference>
<dbReference type="Pfam" id="PF22042">
    <property type="entry name" value="EF-G_D2"/>
    <property type="match status" value="1"/>
</dbReference>
<dbReference type="NCBIfam" id="TIGR00231">
    <property type="entry name" value="small_GTP"/>
    <property type="match status" value="1"/>
</dbReference>
<keyword evidence="6" id="KW-0378">Hydrolase</keyword>
<dbReference type="SUPFAM" id="SSF52540">
    <property type="entry name" value="P-loop containing nucleoside triphosphate hydrolases"/>
    <property type="match status" value="1"/>
</dbReference>
<dbReference type="EMBL" id="MU070290">
    <property type="protein sequence ID" value="KAF5828532.1"/>
    <property type="molecule type" value="Genomic_DNA"/>
</dbReference>
<evidence type="ECO:0000256" key="2">
    <source>
        <dbReference type="ARBA" id="ARBA00022490"/>
    </source>
</evidence>
<evidence type="ECO:0000256" key="1">
    <source>
        <dbReference type="ARBA" id="ARBA00009978"/>
    </source>
</evidence>